<evidence type="ECO:0008006" key="3">
    <source>
        <dbReference type="Google" id="ProtNLM"/>
    </source>
</evidence>
<proteinExistence type="predicted"/>
<evidence type="ECO:0000313" key="1">
    <source>
        <dbReference type="EMBL" id="KAL0570067.1"/>
    </source>
</evidence>
<dbReference type="Proteomes" id="UP001465976">
    <property type="component" value="Unassembled WGS sequence"/>
</dbReference>
<accession>A0ABR3F4L0</accession>
<protein>
    <recommendedName>
        <fullName evidence="3">C2H2-type domain-containing protein</fullName>
    </recommendedName>
</protein>
<keyword evidence="2" id="KW-1185">Reference proteome</keyword>
<reference evidence="1 2" key="1">
    <citation type="submission" date="2024-02" db="EMBL/GenBank/DDBJ databases">
        <title>A draft genome for the cacao thread blight pathogen Marasmius crinis-equi.</title>
        <authorList>
            <person name="Cohen S.P."/>
            <person name="Baruah I.K."/>
            <person name="Amoako-Attah I."/>
            <person name="Bukari Y."/>
            <person name="Meinhardt L.W."/>
            <person name="Bailey B.A."/>
        </authorList>
    </citation>
    <scope>NUCLEOTIDE SEQUENCE [LARGE SCALE GENOMIC DNA]</scope>
    <source>
        <strain evidence="1 2">GH-76</strain>
    </source>
</reference>
<gene>
    <name evidence="1" type="ORF">V5O48_011897</name>
</gene>
<organism evidence="1 2">
    <name type="scientific">Marasmius crinis-equi</name>
    <dbReference type="NCBI Taxonomy" id="585013"/>
    <lineage>
        <taxon>Eukaryota</taxon>
        <taxon>Fungi</taxon>
        <taxon>Dikarya</taxon>
        <taxon>Basidiomycota</taxon>
        <taxon>Agaricomycotina</taxon>
        <taxon>Agaricomycetes</taxon>
        <taxon>Agaricomycetidae</taxon>
        <taxon>Agaricales</taxon>
        <taxon>Marasmiineae</taxon>
        <taxon>Marasmiaceae</taxon>
        <taxon>Marasmius</taxon>
    </lineage>
</organism>
<name>A0ABR3F4L0_9AGAR</name>
<dbReference type="EMBL" id="JBAHYK010001000">
    <property type="protein sequence ID" value="KAL0570067.1"/>
    <property type="molecule type" value="Genomic_DNA"/>
</dbReference>
<evidence type="ECO:0000313" key="2">
    <source>
        <dbReference type="Proteomes" id="UP001465976"/>
    </source>
</evidence>
<comment type="caution">
    <text evidence="1">The sequence shown here is derived from an EMBL/GenBank/DDBJ whole genome shotgun (WGS) entry which is preliminary data.</text>
</comment>
<sequence>MSRSSVGLWRSARSTIGVPEPPENLSEPAFANLLFEARCSFCLAANARNIYWNALCRACKNCTSQLFATQALIQMVIEALYIPPELWKTLPWCNIKIKLPYSGERVDVTHFRVDAAEELSRKYGTIPEFEKQAWIRTKIENAQVLQQSIDRCIEWHNERECARDNASQAARAQRYNDIVERLGGSDLSTQRPEFRGHKLVNQPKPLTERTWKTIRPQLEQLKVEIKSQLLTEYAETRYERLKDILRETERTLPLNLIMPSDADIAFSEPFKTVIESSLELGTDRAIFDDVAQGILKYISDWNQTRTQIALRALQAHLSGATLPDLYKCTSLFKCAAANCGGSRVYTFPAILTHQCLSTSSLSLPKWADFFRGKSPMTTTDIQVDTRGMRRTQDLAHLCGINPSMTLASNLSASGPLMECITCGTPELKHFLHWKSIVSHEAHEFRTVPKEHLDIILRAERGMAIDSQARRDGPNSVYALRFERYFIREHTRVFYSCKHCCYRGSEQEVRAHAVNSHDISSATTQDLERVELGPLHGREVPVKASLFNS</sequence>